<protein>
    <submittedName>
        <fullName evidence="2">Membrane-associated 5'-nucleotidase/phosphoesterase</fullName>
    </submittedName>
</protein>
<feature type="compositionally biased region" description="Basic and acidic residues" evidence="1">
    <location>
        <begin position="57"/>
        <end position="68"/>
    </location>
</feature>
<dbReference type="EMBL" id="UFWD01000001">
    <property type="protein sequence ID" value="SUY25998.1"/>
    <property type="molecule type" value="Genomic_DNA"/>
</dbReference>
<name>A0A381IET3_CLODI</name>
<evidence type="ECO:0000256" key="1">
    <source>
        <dbReference type="SAM" id="MobiDB-lite"/>
    </source>
</evidence>
<reference evidence="2" key="1">
    <citation type="submission" date="2018-06" db="EMBL/GenBank/DDBJ databases">
        <authorList>
            <consortium name="Pathogen Informatics"/>
            <person name="Doyle S."/>
        </authorList>
    </citation>
    <scope>NUCLEOTIDE SEQUENCE</scope>
    <source>
        <strain evidence="2">NCTC13307</strain>
    </source>
</reference>
<proteinExistence type="predicted"/>
<gene>
    <name evidence="2" type="ORF">NCTC13307_03367</name>
</gene>
<feature type="region of interest" description="Disordered" evidence="1">
    <location>
        <begin position="44"/>
        <end position="68"/>
    </location>
</feature>
<organism evidence="2">
    <name type="scientific">Clostridioides difficile</name>
    <name type="common">Peptoclostridium difficile</name>
    <dbReference type="NCBI Taxonomy" id="1496"/>
    <lineage>
        <taxon>Bacteria</taxon>
        <taxon>Bacillati</taxon>
        <taxon>Bacillota</taxon>
        <taxon>Clostridia</taxon>
        <taxon>Peptostreptococcales</taxon>
        <taxon>Peptostreptococcaceae</taxon>
        <taxon>Clostridioides</taxon>
    </lineage>
</organism>
<accession>A0A381IET3</accession>
<sequence>MKIRRYLILVIIILITTSQSFISYGLERFEEITIFHTNDIHGRYAEGDDPYTNRKSSHIEKRNSKTQF</sequence>
<dbReference type="AlphaFoldDB" id="A0A381IET3"/>
<evidence type="ECO:0000313" key="2">
    <source>
        <dbReference type="EMBL" id="SUY25998.1"/>
    </source>
</evidence>